<proteinExistence type="predicted"/>
<evidence type="ECO:0000313" key="1">
    <source>
        <dbReference type="EMBL" id="JAE38833.1"/>
    </source>
</evidence>
<reference evidence="1" key="1">
    <citation type="submission" date="2014-09" db="EMBL/GenBank/DDBJ databases">
        <authorList>
            <person name="Magalhaes I.L.F."/>
            <person name="Oliveira U."/>
            <person name="Santos F.R."/>
            <person name="Vidigal T.H.D.A."/>
            <person name="Brescovit A.D."/>
            <person name="Santos A.J."/>
        </authorList>
    </citation>
    <scope>NUCLEOTIDE SEQUENCE</scope>
    <source>
        <tissue evidence="1">Shoot tissue taken approximately 20 cm above the soil surface</tissue>
    </source>
</reference>
<organism evidence="1">
    <name type="scientific">Arundo donax</name>
    <name type="common">Giant reed</name>
    <name type="synonym">Donax arundinaceus</name>
    <dbReference type="NCBI Taxonomy" id="35708"/>
    <lineage>
        <taxon>Eukaryota</taxon>
        <taxon>Viridiplantae</taxon>
        <taxon>Streptophyta</taxon>
        <taxon>Embryophyta</taxon>
        <taxon>Tracheophyta</taxon>
        <taxon>Spermatophyta</taxon>
        <taxon>Magnoliopsida</taxon>
        <taxon>Liliopsida</taxon>
        <taxon>Poales</taxon>
        <taxon>Poaceae</taxon>
        <taxon>PACMAD clade</taxon>
        <taxon>Arundinoideae</taxon>
        <taxon>Arundineae</taxon>
        <taxon>Arundo</taxon>
    </lineage>
</organism>
<protein>
    <submittedName>
        <fullName evidence="1">Uncharacterized protein</fullName>
    </submittedName>
</protein>
<dbReference type="AlphaFoldDB" id="A0A0A9I0X9"/>
<accession>A0A0A9I0X9</accession>
<dbReference type="EMBL" id="GBRH01159063">
    <property type="protein sequence ID" value="JAE38833.1"/>
    <property type="molecule type" value="Transcribed_RNA"/>
</dbReference>
<sequence>MPSSSRNSSILMSLNSVPLSLLTFLIFNSNSFWVLFANFLKVAYTSLLSCKKNTHVKRK</sequence>
<reference evidence="1" key="2">
    <citation type="journal article" date="2015" name="Data Brief">
        <title>Shoot transcriptome of the giant reed, Arundo donax.</title>
        <authorList>
            <person name="Barrero R.A."/>
            <person name="Guerrero F.D."/>
            <person name="Moolhuijzen P."/>
            <person name="Goolsby J.A."/>
            <person name="Tidwell J."/>
            <person name="Bellgard S.E."/>
            <person name="Bellgard M.I."/>
        </authorList>
    </citation>
    <scope>NUCLEOTIDE SEQUENCE</scope>
    <source>
        <tissue evidence="1">Shoot tissue taken approximately 20 cm above the soil surface</tissue>
    </source>
</reference>
<name>A0A0A9I0X9_ARUDO</name>